<evidence type="ECO:0000313" key="2">
    <source>
        <dbReference type="Proteomes" id="UP000248340"/>
    </source>
</evidence>
<dbReference type="GeneID" id="37142729"/>
<proteinExistence type="predicted"/>
<name>A0A319CC93_9EURO</name>
<dbReference type="RefSeq" id="XP_025491571.1">
    <property type="nucleotide sequence ID" value="XM_025639987.1"/>
</dbReference>
<reference evidence="1 2" key="1">
    <citation type="submission" date="2016-12" db="EMBL/GenBank/DDBJ databases">
        <title>The genomes of Aspergillus section Nigri reveals drivers in fungal speciation.</title>
        <authorList>
            <consortium name="DOE Joint Genome Institute"/>
            <person name="Vesth T.C."/>
            <person name="Nybo J."/>
            <person name="Theobald S."/>
            <person name="Brandl J."/>
            <person name="Frisvad J.C."/>
            <person name="Nielsen K.F."/>
            <person name="Lyhne E.K."/>
            <person name="Kogle M.E."/>
            <person name="Kuo A."/>
            <person name="Riley R."/>
            <person name="Clum A."/>
            <person name="Nolan M."/>
            <person name="Lipzen A."/>
            <person name="Salamov A."/>
            <person name="Henrissat B."/>
            <person name="Wiebenga A."/>
            <person name="De Vries R.P."/>
            <person name="Grigoriev I.V."/>
            <person name="Mortensen U.H."/>
            <person name="Andersen M.R."/>
            <person name="Baker S.E."/>
        </authorList>
    </citation>
    <scope>NUCLEOTIDE SEQUENCE [LARGE SCALE GENOMIC DNA]</scope>
    <source>
        <strain evidence="1 2">CBS 121591</strain>
    </source>
</reference>
<dbReference type="AlphaFoldDB" id="A0A319CC93"/>
<dbReference type="STRING" id="1448315.A0A319CC93"/>
<accession>A0A319CC93</accession>
<dbReference type="VEuPathDB" id="FungiDB:BO82DRAFT_416105"/>
<dbReference type="OrthoDB" id="5234614at2759"/>
<sequence>MSQSVPIHDAGIDATLQGSLAGLSLTDHETGNTGKKFTPLNPFEDLTGTSKWNNPVRKDGCGINPFELFLPQSVASERDSVQSVANLVRDVIPEHLSGLREPRRFTLHETDELYIQGQSFKRKWEISEASFLNWKRLLSGLIDFPVLLLLNPSNWDYLPFEEMVDNSTTLCWLEGTFAGEGLGLDDVIICDSFPMITDDLLMHVNEHMEPAKLEELRRESFALTKASLALIKPRILLSCQCCTKPENEKWGAFKDTLAQRLCSSVVSFREGRVQVVDIDGHRMQVVRGVHPQYVVQYDFALEERLAGLFARVFGPFGTWYSRRVATQQALRDAITVTQGLVASLRLQIRLHANLRQQAAEDGLEEPVAAELGVELKALLEECKGNHLIDVSFGGIKESVL</sequence>
<dbReference type="Proteomes" id="UP000248340">
    <property type="component" value="Unassembled WGS sequence"/>
</dbReference>
<organism evidence="1 2">
    <name type="scientific">Aspergillus uvarum CBS 121591</name>
    <dbReference type="NCBI Taxonomy" id="1448315"/>
    <lineage>
        <taxon>Eukaryota</taxon>
        <taxon>Fungi</taxon>
        <taxon>Dikarya</taxon>
        <taxon>Ascomycota</taxon>
        <taxon>Pezizomycotina</taxon>
        <taxon>Eurotiomycetes</taxon>
        <taxon>Eurotiomycetidae</taxon>
        <taxon>Eurotiales</taxon>
        <taxon>Aspergillaceae</taxon>
        <taxon>Aspergillus</taxon>
        <taxon>Aspergillus subgen. Circumdati</taxon>
    </lineage>
</organism>
<dbReference type="EMBL" id="KZ821703">
    <property type="protein sequence ID" value="PYH81371.1"/>
    <property type="molecule type" value="Genomic_DNA"/>
</dbReference>
<gene>
    <name evidence="1" type="ORF">BO82DRAFT_416105</name>
</gene>
<keyword evidence="2" id="KW-1185">Reference proteome</keyword>
<protein>
    <submittedName>
        <fullName evidence="1">Uncharacterized protein</fullName>
    </submittedName>
</protein>
<evidence type="ECO:0000313" key="1">
    <source>
        <dbReference type="EMBL" id="PYH81371.1"/>
    </source>
</evidence>